<dbReference type="RefSeq" id="WP_061314597.1">
    <property type="nucleotide sequence ID" value="NZ_KQ965636.1"/>
</dbReference>
<sequence length="195" mass="22469">MIQFLESIRLVDGVLQQLDLHQQRVNGTLATHYKTNILLSSIEIPAAYREGIYKCRVVYDEKIQEVAFQPYTLKPRKCVKLVYANDIDYQYKYADRTLLNKLWHKANTDDIVIVKNGLLSDSAYANIILENDKGLFTPARPLLKGTMRQSLLNKNVIQAKDISIEQLPNYQYLHFINAMQPLGCQSPIKVKDILK</sequence>
<organism evidence="1 2">
    <name type="scientific">Prevotella bivia</name>
    <dbReference type="NCBI Taxonomy" id="28125"/>
    <lineage>
        <taxon>Bacteria</taxon>
        <taxon>Pseudomonadati</taxon>
        <taxon>Bacteroidota</taxon>
        <taxon>Bacteroidia</taxon>
        <taxon>Bacteroidales</taxon>
        <taxon>Prevotellaceae</taxon>
        <taxon>Prevotella</taxon>
    </lineage>
</organism>
<dbReference type="InterPro" id="IPR043132">
    <property type="entry name" value="BCAT-like_C"/>
</dbReference>
<dbReference type="STRING" id="28125.HMPREF3202_00473"/>
<protein>
    <recommendedName>
        <fullName evidence="3">Chorismate binding enzyme</fullName>
    </recommendedName>
</protein>
<gene>
    <name evidence="1" type="ORF">HMPREF3202_00473</name>
</gene>
<proteinExistence type="predicted"/>
<dbReference type="Gene3D" id="3.30.470.10">
    <property type="match status" value="1"/>
</dbReference>
<reference evidence="1 2" key="1">
    <citation type="submission" date="2016-02" db="EMBL/GenBank/DDBJ databases">
        <authorList>
            <person name="Wen L."/>
            <person name="He K."/>
            <person name="Yang H."/>
        </authorList>
    </citation>
    <scope>NUCLEOTIDE SEQUENCE [LARGE SCALE GENOMIC DNA]</scope>
    <source>
        <strain evidence="1 2">GED7880</strain>
    </source>
</reference>
<name>A0A137T0A1_9BACT</name>
<dbReference type="Proteomes" id="UP000070093">
    <property type="component" value="Unassembled WGS sequence"/>
</dbReference>
<dbReference type="Gene3D" id="3.20.10.10">
    <property type="entry name" value="D-amino Acid Aminotransferase, subunit A, domain 2"/>
    <property type="match status" value="1"/>
</dbReference>
<dbReference type="EMBL" id="LTAG01000020">
    <property type="protein sequence ID" value="KXO18042.1"/>
    <property type="molecule type" value="Genomic_DNA"/>
</dbReference>
<evidence type="ECO:0000313" key="2">
    <source>
        <dbReference type="Proteomes" id="UP000070093"/>
    </source>
</evidence>
<dbReference type="InterPro" id="IPR036038">
    <property type="entry name" value="Aminotransferase-like"/>
</dbReference>
<dbReference type="AlphaFoldDB" id="A0A137T0A1"/>
<accession>A0A137T0A1</accession>
<dbReference type="eggNOG" id="COG0115">
    <property type="taxonomic scope" value="Bacteria"/>
</dbReference>
<dbReference type="InterPro" id="IPR001544">
    <property type="entry name" value="Aminotrans_IV"/>
</dbReference>
<dbReference type="PATRIC" id="fig|28125.4.peg.466"/>
<dbReference type="SUPFAM" id="SSF56752">
    <property type="entry name" value="D-aminoacid aminotransferase-like PLP-dependent enzymes"/>
    <property type="match status" value="1"/>
</dbReference>
<dbReference type="InterPro" id="IPR043131">
    <property type="entry name" value="BCAT-like_N"/>
</dbReference>
<dbReference type="GO" id="GO:0003824">
    <property type="term" value="F:catalytic activity"/>
    <property type="evidence" value="ECO:0007669"/>
    <property type="project" value="InterPro"/>
</dbReference>
<dbReference type="Pfam" id="PF01063">
    <property type="entry name" value="Aminotran_4"/>
    <property type="match status" value="1"/>
</dbReference>
<comment type="caution">
    <text evidence="1">The sequence shown here is derived from an EMBL/GenBank/DDBJ whole genome shotgun (WGS) entry which is preliminary data.</text>
</comment>
<evidence type="ECO:0000313" key="1">
    <source>
        <dbReference type="EMBL" id="KXO18042.1"/>
    </source>
</evidence>
<evidence type="ECO:0008006" key="3">
    <source>
        <dbReference type="Google" id="ProtNLM"/>
    </source>
</evidence>